<dbReference type="EMBL" id="SLXF01000011">
    <property type="protein sequence ID" value="TCP04137.1"/>
    <property type="molecule type" value="Genomic_DNA"/>
</dbReference>
<evidence type="ECO:0008006" key="5">
    <source>
        <dbReference type="Google" id="ProtNLM"/>
    </source>
</evidence>
<comment type="caution">
    <text evidence="1">The sequence shown here is derived from an EMBL/GenBank/DDBJ whole genome shotgun (WGS) entry which is preliminary data.</text>
</comment>
<evidence type="ECO:0000313" key="1">
    <source>
        <dbReference type="EMBL" id="PPE69329.1"/>
    </source>
</evidence>
<dbReference type="InterPro" id="IPR011990">
    <property type="entry name" value="TPR-like_helical_dom_sf"/>
</dbReference>
<dbReference type="RefSeq" id="WP_104358062.1">
    <property type="nucleotide sequence ID" value="NZ_CP064338.1"/>
</dbReference>
<evidence type="ECO:0000313" key="2">
    <source>
        <dbReference type="EMBL" id="TCP04137.1"/>
    </source>
</evidence>
<accession>A0A2S5T328</accession>
<name>A0A2S5T328_9BURK</name>
<dbReference type="Gene3D" id="1.25.40.10">
    <property type="entry name" value="Tetratricopeptide repeat domain"/>
    <property type="match status" value="1"/>
</dbReference>
<keyword evidence="3" id="KW-1185">Reference proteome</keyword>
<reference evidence="2 4" key="2">
    <citation type="submission" date="2019-03" db="EMBL/GenBank/DDBJ databases">
        <title>Genomic Encyclopedia of Type Strains, Phase IV (KMG-IV): sequencing the most valuable type-strain genomes for metagenomic binning, comparative biology and taxonomic classification.</title>
        <authorList>
            <person name="Goeker M."/>
        </authorList>
    </citation>
    <scope>NUCLEOTIDE SEQUENCE [LARGE SCALE GENOMIC DNA]</scope>
    <source>
        <strain evidence="2 4">DSM 15264</strain>
    </source>
</reference>
<organism evidence="1 3">
    <name type="scientific">Caldimonas thermodepolymerans</name>
    <dbReference type="NCBI Taxonomy" id="215580"/>
    <lineage>
        <taxon>Bacteria</taxon>
        <taxon>Pseudomonadati</taxon>
        <taxon>Pseudomonadota</taxon>
        <taxon>Betaproteobacteria</taxon>
        <taxon>Burkholderiales</taxon>
        <taxon>Sphaerotilaceae</taxon>
        <taxon>Caldimonas</taxon>
    </lineage>
</organism>
<reference evidence="1 3" key="1">
    <citation type="submission" date="2018-02" db="EMBL/GenBank/DDBJ databases">
        <title>Reclassifiation of [Polyangium] brachysporum DSM 7029 as Guopingzhaonella breviflexa gen. nov., sp. nov., a member of the family Comamonadaceae.</title>
        <authorList>
            <person name="Tang B."/>
        </authorList>
    </citation>
    <scope>NUCLEOTIDE SEQUENCE [LARGE SCALE GENOMIC DNA]</scope>
    <source>
        <strain evidence="1 3">DSM 15344</strain>
    </source>
</reference>
<protein>
    <recommendedName>
        <fullName evidence="5">Tetratricopeptide repeat protein</fullName>
    </recommendedName>
</protein>
<dbReference type="Proteomes" id="UP000239406">
    <property type="component" value="Unassembled WGS sequence"/>
</dbReference>
<dbReference type="AlphaFoldDB" id="A0A2S5T328"/>
<dbReference type="Proteomes" id="UP000294772">
    <property type="component" value="Unassembled WGS sequence"/>
</dbReference>
<gene>
    <name evidence="1" type="ORF">C1702_12600</name>
    <name evidence="2" type="ORF">EV676_11138</name>
</gene>
<dbReference type="OrthoDB" id="6353325at2"/>
<dbReference type="EMBL" id="PSNY01000013">
    <property type="protein sequence ID" value="PPE69329.1"/>
    <property type="molecule type" value="Genomic_DNA"/>
</dbReference>
<proteinExistence type="predicted"/>
<evidence type="ECO:0000313" key="4">
    <source>
        <dbReference type="Proteomes" id="UP000294772"/>
    </source>
</evidence>
<evidence type="ECO:0000313" key="3">
    <source>
        <dbReference type="Proteomes" id="UP000239406"/>
    </source>
</evidence>
<sequence>MNDWTAFPHDSTAWRLDPVALQARWARLHAGDAEPWPQDEAVRQAWACFHAGEFRQAVELGLRAGGAGLAAAHKAQCIHAIYVEPDERRKLDLLLEVAERAAAQRAAQPQLASAHYWLAVALGRYAQSISVAQALAQGVGEKVKAALEATIALQPRHADAYIALGAFHAEVIDKAGARLARRQGSTRELALQMFATGLKLHPASVLGRIEYAQGLVMLEGERRLAEAEALYREAAACRPLDAMERLHVEVAREALEV</sequence>